<dbReference type="Proteomes" id="UP000775213">
    <property type="component" value="Unassembled WGS sequence"/>
</dbReference>
<gene>
    <name evidence="1" type="ORF">IEQ34_008183</name>
</gene>
<keyword evidence="2" id="KW-1185">Reference proteome</keyword>
<evidence type="ECO:0000313" key="2">
    <source>
        <dbReference type="Proteomes" id="UP000775213"/>
    </source>
</evidence>
<proteinExistence type="predicted"/>
<protein>
    <submittedName>
        <fullName evidence="1">Uncharacterized protein</fullName>
    </submittedName>
</protein>
<organism evidence="1 2">
    <name type="scientific">Dendrobium chrysotoxum</name>
    <name type="common">Orchid</name>
    <dbReference type="NCBI Taxonomy" id="161865"/>
    <lineage>
        <taxon>Eukaryota</taxon>
        <taxon>Viridiplantae</taxon>
        <taxon>Streptophyta</taxon>
        <taxon>Embryophyta</taxon>
        <taxon>Tracheophyta</taxon>
        <taxon>Spermatophyta</taxon>
        <taxon>Magnoliopsida</taxon>
        <taxon>Liliopsida</taxon>
        <taxon>Asparagales</taxon>
        <taxon>Orchidaceae</taxon>
        <taxon>Epidendroideae</taxon>
        <taxon>Malaxideae</taxon>
        <taxon>Dendrobiinae</taxon>
        <taxon>Dendrobium</taxon>
    </lineage>
</organism>
<dbReference type="Gene3D" id="3.40.1190.20">
    <property type="match status" value="1"/>
</dbReference>
<sequence length="183" mass="21377">MKVSLYAKWPRCIFRLMLLIRVYLRFYQTRVAAFSILRSKSVPTSTLTLRFLMIPWFIIITIQTAVKENGFGWFELWWAISEFCFVQLMSADYLSCCSFVCHNFFHHCHLGNPEYNELAPTCACLDHGLLQLRRQSDSFVGGFLSHLVQEKSMEDFVRAGRYAANLMSTLNNGKELTEFMWAQ</sequence>
<dbReference type="EMBL" id="JAGFBR010000008">
    <property type="protein sequence ID" value="KAH0463601.1"/>
    <property type="molecule type" value="Genomic_DNA"/>
</dbReference>
<evidence type="ECO:0000313" key="1">
    <source>
        <dbReference type="EMBL" id="KAH0463601.1"/>
    </source>
</evidence>
<reference evidence="1 2" key="1">
    <citation type="journal article" date="2021" name="Hortic Res">
        <title>Chromosome-scale assembly of the Dendrobium chrysotoxum genome enhances the understanding of orchid evolution.</title>
        <authorList>
            <person name="Zhang Y."/>
            <person name="Zhang G.Q."/>
            <person name="Zhang D."/>
            <person name="Liu X.D."/>
            <person name="Xu X.Y."/>
            <person name="Sun W.H."/>
            <person name="Yu X."/>
            <person name="Zhu X."/>
            <person name="Wang Z.W."/>
            <person name="Zhao X."/>
            <person name="Zhong W.Y."/>
            <person name="Chen H."/>
            <person name="Yin W.L."/>
            <person name="Huang T."/>
            <person name="Niu S.C."/>
            <person name="Liu Z.J."/>
        </authorList>
    </citation>
    <scope>NUCLEOTIDE SEQUENCE [LARGE SCALE GENOMIC DNA]</scope>
    <source>
        <strain evidence="1">Lindl</strain>
    </source>
</reference>
<name>A0AAV7H3E8_DENCH</name>
<dbReference type="InterPro" id="IPR029056">
    <property type="entry name" value="Ribokinase-like"/>
</dbReference>
<comment type="caution">
    <text evidence="1">The sequence shown here is derived from an EMBL/GenBank/DDBJ whole genome shotgun (WGS) entry which is preliminary data.</text>
</comment>
<accession>A0AAV7H3E8</accession>
<dbReference type="AlphaFoldDB" id="A0AAV7H3E8"/>